<reference evidence="2" key="1">
    <citation type="submission" date="2025-08" db="UniProtKB">
        <authorList>
            <consortium name="Ensembl"/>
        </authorList>
    </citation>
    <scope>IDENTIFICATION</scope>
</reference>
<organism evidence="2 3">
    <name type="scientific">Neovison vison</name>
    <name type="common">American mink</name>
    <name type="synonym">Mustela vison</name>
    <dbReference type="NCBI Taxonomy" id="452646"/>
    <lineage>
        <taxon>Eukaryota</taxon>
        <taxon>Metazoa</taxon>
        <taxon>Chordata</taxon>
        <taxon>Craniata</taxon>
        <taxon>Vertebrata</taxon>
        <taxon>Euteleostomi</taxon>
        <taxon>Mammalia</taxon>
        <taxon>Eutheria</taxon>
        <taxon>Laurasiatheria</taxon>
        <taxon>Carnivora</taxon>
        <taxon>Caniformia</taxon>
        <taxon>Musteloidea</taxon>
        <taxon>Mustelidae</taxon>
        <taxon>Mustelinae</taxon>
        <taxon>Neogale</taxon>
    </lineage>
</organism>
<feature type="compositionally biased region" description="Low complexity" evidence="1">
    <location>
        <begin position="25"/>
        <end position="52"/>
    </location>
</feature>
<evidence type="ECO:0000313" key="3">
    <source>
        <dbReference type="Proteomes" id="UP000694425"/>
    </source>
</evidence>
<accession>A0A8C6ZXU0</accession>
<dbReference type="AlphaFoldDB" id="A0A8C6ZXU0"/>
<feature type="region of interest" description="Disordered" evidence="1">
    <location>
        <begin position="19"/>
        <end position="52"/>
    </location>
</feature>
<dbReference type="Ensembl" id="ENSNVIT00000000505.1">
    <property type="protein sequence ID" value="ENSNVIP00000000437.1"/>
    <property type="gene ID" value="ENSNVIG00000000400.1"/>
</dbReference>
<proteinExistence type="predicted"/>
<evidence type="ECO:0000313" key="2">
    <source>
        <dbReference type="Ensembl" id="ENSNVIP00000000437.1"/>
    </source>
</evidence>
<evidence type="ECO:0000256" key="1">
    <source>
        <dbReference type="SAM" id="MobiDB-lite"/>
    </source>
</evidence>
<dbReference type="Proteomes" id="UP000694425">
    <property type="component" value="Unplaced"/>
</dbReference>
<dbReference type="GeneTree" id="ENSGT01030000235096"/>
<keyword evidence="3" id="KW-1185">Reference proteome</keyword>
<reference evidence="2" key="2">
    <citation type="submission" date="2025-09" db="UniProtKB">
        <authorList>
            <consortium name="Ensembl"/>
        </authorList>
    </citation>
    <scope>IDENTIFICATION</scope>
</reference>
<sequence length="125" mass="13390">MWINLVVMPTEKADLSTMLPHLQTPGSPGSPCSPLSPFAPGGPAGPTSPFSPSGPMGPFFPVSPWSPFSPTRPSGPVLPLKPLKRIYSLVDSSSIYTVTNSMPHKVPGHPRCVSPINFQEYTTKY</sequence>
<protein>
    <submittedName>
        <fullName evidence="2">Uncharacterized protein</fullName>
    </submittedName>
</protein>
<name>A0A8C6ZXU0_NEOVI</name>